<gene>
    <name evidence="2" type="ORF">KP509_21G045000</name>
</gene>
<name>A0A8T2SD31_CERRI</name>
<dbReference type="AlphaFoldDB" id="A0A8T2SD31"/>
<comment type="caution">
    <text evidence="2">The sequence shown here is derived from an EMBL/GenBank/DDBJ whole genome shotgun (WGS) entry which is preliminary data.</text>
</comment>
<dbReference type="Proteomes" id="UP000825935">
    <property type="component" value="Chromosome 21"/>
</dbReference>
<feature type="chain" id="PRO_5035899257" description="Secreted protein" evidence="1">
    <location>
        <begin position="25"/>
        <end position="84"/>
    </location>
</feature>
<evidence type="ECO:0008006" key="4">
    <source>
        <dbReference type="Google" id="ProtNLM"/>
    </source>
</evidence>
<organism evidence="2 3">
    <name type="scientific">Ceratopteris richardii</name>
    <name type="common">Triangle waterfern</name>
    <dbReference type="NCBI Taxonomy" id="49495"/>
    <lineage>
        <taxon>Eukaryota</taxon>
        <taxon>Viridiplantae</taxon>
        <taxon>Streptophyta</taxon>
        <taxon>Embryophyta</taxon>
        <taxon>Tracheophyta</taxon>
        <taxon>Polypodiopsida</taxon>
        <taxon>Polypodiidae</taxon>
        <taxon>Polypodiales</taxon>
        <taxon>Pteridineae</taxon>
        <taxon>Pteridaceae</taxon>
        <taxon>Parkerioideae</taxon>
        <taxon>Ceratopteris</taxon>
    </lineage>
</organism>
<evidence type="ECO:0000256" key="1">
    <source>
        <dbReference type="SAM" id="SignalP"/>
    </source>
</evidence>
<reference evidence="2" key="1">
    <citation type="submission" date="2021-08" db="EMBL/GenBank/DDBJ databases">
        <title>WGS assembly of Ceratopteris richardii.</title>
        <authorList>
            <person name="Marchant D.B."/>
            <person name="Chen G."/>
            <person name="Jenkins J."/>
            <person name="Shu S."/>
            <person name="Leebens-Mack J."/>
            <person name="Grimwood J."/>
            <person name="Schmutz J."/>
            <person name="Soltis P."/>
            <person name="Soltis D."/>
            <person name="Chen Z.-H."/>
        </authorList>
    </citation>
    <scope>NUCLEOTIDE SEQUENCE</scope>
    <source>
        <strain evidence="2">Whitten #5841</strain>
        <tissue evidence="2">Leaf</tissue>
    </source>
</reference>
<evidence type="ECO:0000313" key="2">
    <source>
        <dbReference type="EMBL" id="KAH7315337.1"/>
    </source>
</evidence>
<sequence length="84" mass="9001">MTKSRNLVAGVTLTSANVWVAVWGNCCPSCANVCSGVSAVDLFMPSFLTSFYSCHAFFYQDHAVGQLVGLLASRQLFSLQSDSS</sequence>
<keyword evidence="1" id="KW-0732">Signal</keyword>
<protein>
    <recommendedName>
        <fullName evidence="4">Secreted protein</fullName>
    </recommendedName>
</protein>
<accession>A0A8T2SD31</accession>
<proteinExistence type="predicted"/>
<evidence type="ECO:0000313" key="3">
    <source>
        <dbReference type="Proteomes" id="UP000825935"/>
    </source>
</evidence>
<feature type="signal peptide" evidence="1">
    <location>
        <begin position="1"/>
        <end position="24"/>
    </location>
</feature>
<keyword evidence="3" id="KW-1185">Reference proteome</keyword>
<dbReference type="EMBL" id="CM035426">
    <property type="protein sequence ID" value="KAH7315337.1"/>
    <property type="molecule type" value="Genomic_DNA"/>
</dbReference>